<name>A0A7H9BG64_9NEIS</name>
<accession>A0A7H9BG64</accession>
<sequence>MIVTKTASAMAKHPQDFLTLPLIPEPKKRGRPISGKALTAAQRKANERKRKGLNGIVSFEFSQAELARLIVALNECAPEFHDKELLDKLKTKLKQSSKEGVTVIR</sequence>
<reference evidence="1 2" key="1">
    <citation type="submission" date="2020-07" db="EMBL/GenBank/DDBJ databases">
        <title>Complete genome sequence of Chitinibacter sp. 2T18.</title>
        <authorList>
            <person name="Bae J.-W."/>
            <person name="Choi J.-W."/>
        </authorList>
    </citation>
    <scope>NUCLEOTIDE SEQUENCE [LARGE SCALE GENOMIC DNA]</scope>
    <source>
        <strain evidence="1 2">2T18</strain>
    </source>
</reference>
<dbReference type="EMBL" id="CP058627">
    <property type="protein sequence ID" value="QLG87575.1"/>
    <property type="molecule type" value="Genomic_DNA"/>
</dbReference>
<evidence type="ECO:0000313" key="1">
    <source>
        <dbReference type="EMBL" id="QLG87575.1"/>
    </source>
</evidence>
<evidence type="ECO:0000313" key="2">
    <source>
        <dbReference type="Proteomes" id="UP000509597"/>
    </source>
</evidence>
<proteinExistence type="predicted"/>
<gene>
    <name evidence="1" type="ORF">HQ393_04520</name>
</gene>
<dbReference type="KEGG" id="chiz:HQ393_04520"/>
<dbReference type="AlphaFoldDB" id="A0A7H9BG64"/>
<protein>
    <submittedName>
        <fullName evidence="1">Uncharacterized protein</fullName>
    </submittedName>
</protein>
<keyword evidence="2" id="KW-1185">Reference proteome</keyword>
<organism evidence="1 2">
    <name type="scientific">Chitinibacter bivalviorum</name>
    <dbReference type="NCBI Taxonomy" id="2739434"/>
    <lineage>
        <taxon>Bacteria</taxon>
        <taxon>Pseudomonadati</taxon>
        <taxon>Pseudomonadota</taxon>
        <taxon>Betaproteobacteria</taxon>
        <taxon>Neisseriales</taxon>
        <taxon>Chitinibacteraceae</taxon>
        <taxon>Chitinibacter</taxon>
    </lineage>
</organism>
<dbReference type="Proteomes" id="UP000509597">
    <property type="component" value="Chromosome"/>
</dbReference>
<dbReference type="RefSeq" id="WP_179357657.1">
    <property type="nucleotide sequence ID" value="NZ_CP058627.1"/>
</dbReference>